<evidence type="ECO:0000256" key="7">
    <source>
        <dbReference type="ARBA" id="ARBA00022525"/>
    </source>
</evidence>
<evidence type="ECO:0000256" key="12">
    <source>
        <dbReference type="ARBA" id="ARBA00022801"/>
    </source>
</evidence>
<keyword evidence="10" id="KW-0479">Metal-binding</keyword>
<evidence type="ECO:0000256" key="11">
    <source>
        <dbReference type="ARBA" id="ARBA00022729"/>
    </source>
</evidence>
<evidence type="ECO:0000256" key="16">
    <source>
        <dbReference type="ARBA" id="ARBA00023049"/>
    </source>
</evidence>
<dbReference type="Proteomes" id="UP000694865">
    <property type="component" value="Unplaced"/>
</dbReference>
<dbReference type="InterPro" id="IPR039866">
    <property type="entry name" value="CPQ"/>
</dbReference>
<evidence type="ECO:0000256" key="17">
    <source>
        <dbReference type="ARBA" id="ARBA00023145"/>
    </source>
</evidence>
<evidence type="ECO:0000256" key="8">
    <source>
        <dbReference type="ARBA" id="ARBA00022645"/>
    </source>
</evidence>
<keyword evidence="23" id="KW-1185">Reference proteome</keyword>
<dbReference type="CDD" id="cd03883">
    <property type="entry name" value="M28_Pgcp_like"/>
    <property type="match status" value="1"/>
</dbReference>
<dbReference type="InterPro" id="IPR007484">
    <property type="entry name" value="Peptidase_M28"/>
</dbReference>
<keyword evidence="16" id="KW-0482">Metalloprotease</keyword>
<evidence type="ECO:0000256" key="6">
    <source>
        <dbReference type="ARBA" id="ARBA00014116"/>
    </source>
</evidence>
<dbReference type="SUPFAM" id="SSF53187">
    <property type="entry name" value="Zn-dependent exopeptidases"/>
    <property type="match status" value="1"/>
</dbReference>
<comment type="subcellular location">
    <subcellularLocation>
        <location evidence="1">Endoplasmic reticulum</location>
    </subcellularLocation>
    <subcellularLocation>
        <location evidence="3">Golgi apparatus</location>
    </subcellularLocation>
    <subcellularLocation>
        <location evidence="2">Lysosome</location>
    </subcellularLocation>
    <subcellularLocation>
        <location evidence="4">Secreted</location>
    </subcellularLocation>
</comment>
<evidence type="ECO:0000256" key="20">
    <source>
        <dbReference type="ARBA" id="ARBA00025833"/>
    </source>
</evidence>
<name>A0ABM0H0B5_SACKO</name>
<keyword evidence="17" id="KW-0865">Zymogen</keyword>
<evidence type="ECO:0000313" key="24">
    <source>
        <dbReference type="RefSeq" id="XP_002741376.1"/>
    </source>
</evidence>
<evidence type="ECO:0000256" key="9">
    <source>
        <dbReference type="ARBA" id="ARBA00022670"/>
    </source>
</evidence>
<dbReference type="PANTHER" id="PTHR12053:SF3">
    <property type="entry name" value="CARBOXYPEPTIDASE Q"/>
    <property type="match status" value="1"/>
</dbReference>
<protein>
    <recommendedName>
        <fullName evidence="6">Carboxypeptidase Q</fullName>
    </recommendedName>
    <alternativeName>
        <fullName evidence="21">Plasma glutamate carboxypeptidase</fullName>
    </alternativeName>
</protein>
<keyword evidence="13" id="KW-0256">Endoplasmic reticulum</keyword>
<accession>A0ABM0H0B5</accession>
<dbReference type="PANTHER" id="PTHR12053">
    <property type="entry name" value="PROTEASE FAMILY M28 PLASMA GLUTAMATE CARBOXYPEPTIDASE-RELATED"/>
    <property type="match status" value="1"/>
</dbReference>
<evidence type="ECO:0000256" key="2">
    <source>
        <dbReference type="ARBA" id="ARBA00004371"/>
    </source>
</evidence>
<evidence type="ECO:0000256" key="3">
    <source>
        <dbReference type="ARBA" id="ARBA00004555"/>
    </source>
</evidence>
<feature type="domain" description="Peptidase M28" evidence="22">
    <location>
        <begin position="263"/>
        <end position="449"/>
    </location>
</feature>
<keyword evidence="7" id="KW-0964">Secreted</keyword>
<evidence type="ECO:0000256" key="21">
    <source>
        <dbReference type="ARBA" id="ARBA00033328"/>
    </source>
</evidence>
<keyword evidence="15" id="KW-0333">Golgi apparatus</keyword>
<gene>
    <name evidence="24" type="primary">LOC100369739</name>
</gene>
<evidence type="ECO:0000256" key="14">
    <source>
        <dbReference type="ARBA" id="ARBA00022833"/>
    </source>
</evidence>
<evidence type="ECO:0000256" key="4">
    <source>
        <dbReference type="ARBA" id="ARBA00004613"/>
    </source>
</evidence>
<keyword evidence="18" id="KW-0325">Glycoprotein</keyword>
<dbReference type="Gene3D" id="3.50.30.30">
    <property type="match status" value="1"/>
</dbReference>
<proteinExistence type="inferred from homology"/>
<evidence type="ECO:0000256" key="15">
    <source>
        <dbReference type="ARBA" id="ARBA00023034"/>
    </source>
</evidence>
<dbReference type="Gene3D" id="3.40.630.10">
    <property type="entry name" value="Zn peptidases"/>
    <property type="match status" value="1"/>
</dbReference>
<keyword evidence="14" id="KW-0862">Zinc</keyword>
<dbReference type="GeneID" id="100369739"/>
<sequence>MWTDCVHILCVVFPYVIGGSALLSVPPQIKQEIASYKDIANEIINLSVSGAAQNQSYNRLAKFVDKFGSRIAGSQNFEHAVDYMLQVLADDKLENVHGEDAMVTHWVRGNESATMLKPRVYNLAMLGLGGSIATPPQGITAEVLVVNSFDELHNKSREAKGKIIVYNEDYEGYPTSVAYRDYGAKEAAMVGGVASLIRSIAPFSIHSPHTGWQDYDPKVKKVPTACITIEDAQMLARMAARGTKIVIHLKMEAKSLPQVKSRNTIAEIKGSKYPEQIVLISGHLDSWDVGQGAMDDGGGAFISWQALSLMRQLGLRPKRTLQMVMWTGEEEGGLGGQAYYNTHKKNISNYNIVMESDMGTFTPTGIWFTGSDAARAIVNTVVQLLKPINATMLYKGAEGTDIQLWMNDGVPGASLANEHPEYFWFHHSDGDTMTVMDPHQMDLCAAAWAVVSYVLADMEDMLPR</sequence>
<evidence type="ECO:0000256" key="19">
    <source>
        <dbReference type="ARBA" id="ARBA00023228"/>
    </source>
</evidence>
<dbReference type="Pfam" id="PF04389">
    <property type="entry name" value="Peptidase_M28"/>
    <property type="match status" value="1"/>
</dbReference>
<evidence type="ECO:0000256" key="10">
    <source>
        <dbReference type="ARBA" id="ARBA00022723"/>
    </source>
</evidence>
<dbReference type="RefSeq" id="XP_002741376.1">
    <property type="nucleotide sequence ID" value="XM_002741330.2"/>
</dbReference>
<reference evidence="24" key="1">
    <citation type="submission" date="2025-08" db="UniProtKB">
        <authorList>
            <consortium name="RefSeq"/>
        </authorList>
    </citation>
    <scope>IDENTIFICATION</scope>
    <source>
        <tissue evidence="24">Testes</tissue>
    </source>
</reference>
<evidence type="ECO:0000256" key="5">
    <source>
        <dbReference type="ARBA" id="ARBA00010918"/>
    </source>
</evidence>
<evidence type="ECO:0000256" key="1">
    <source>
        <dbReference type="ARBA" id="ARBA00004240"/>
    </source>
</evidence>
<evidence type="ECO:0000313" key="23">
    <source>
        <dbReference type="Proteomes" id="UP000694865"/>
    </source>
</evidence>
<evidence type="ECO:0000256" key="18">
    <source>
        <dbReference type="ARBA" id="ARBA00023180"/>
    </source>
</evidence>
<keyword evidence="12" id="KW-0378">Hydrolase</keyword>
<keyword evidence="19" id="KW-0458">Lysosome</keyword>
<keyword evidence="9" id="KW-0645">Protease</keyword>
<evidence type="ECO:0000259" key="22">
    <source>
        <dbReference type="Pfam" id="PF04389"/>
    </source>
</evidence>
<evidence type="ECO:0000256" key="13">
    <source>
        <dbReference type="ARBA" id="ARBA00022824"/>
    </source>
</evidence>
<organism evidence="23 24">
    <name type="scientific">Saccoglossus kowalevskii</name>
    <name type="common">Acorn worm</name>
    <dbReference type="NCBI Taxonomy" id="10224"/>
    <lineage>
        <taxon>Eukaryota</taxon>
        <taxon>Metazoa</taxon>
        <taxon>Hemichordata</taxon>
        <taxon>Enteropneusta</taxon>
        <taxon>Harrimaniidae</taxon>
        <taxon>Saccoglossus</taxon>
    </lineage>
</organism>
<comment type="subunit">
    <text evidence="20">Homodimer. The monomeric form is inactive while the homodimer is active.</text>
</comment>
<comment type="similarity">
    <text evidence="5">Belongs to the peptidase M28 family.</text>
</comment>
<keyword evidence="11" id="KW-0732">Signal</keyword>
<keyword evidence="8" id="KW-0121">Carboxypeptidase</keyword>